<evidence type="ECO:0000313" key="1">
    <source>
        <dbReference type="EMBL" id="GAI81811.1"/>
    </source>
</evidence>
<reference evidence="1" key="1">
    <citation type="journal article" date="2014" name="Front. Microbiol.">
        <title>High frequency of phylogenetically diverse reductive dehalogenase-homologous genes in deep subseafloor sedimentary metagenomes.</title>
        <authorList>
            <person name="Kawai M."/>
            <person name="Futagami T."/>
            <person name="Toyoda A."/>
            <person name="Takaki Y."/>
            <person name="Nishi S."/>
            <person name="Hori S."/>
            <person name="Arai W."/>
            <person name="Tsubouchi T."/>
            <person name="Morono Y."/>
            <person name="Uchiyama I."/>
            <person name="Ito T."/>
            <person name="Fujiyama A."/>
            <person name="Inagaki F."/>
            <person name="Takami H."/>
        </authorList>
    </citation>
    <scope>NUCLEOTIDE SEQUENCE</scope>
    <source>
        <strain evidence="1">Expedition CK06-06</strain>
    </source>
</reference>
<gene>
    <name evidence="1" type="ORF">S12H4_21245</name>
</gene>
<dbReference type="Gene3D" id="3.40.50.720">
    <property type="entry name" value="NAD(P)-binding Rossmann-like Domain"/>
    <property type="match status" value="1"/>
</dbReference>
<accession>X1SRN1</accession>
<protein>
    <submittedName>
        <fullName evidence="1">Uncharacterized protein</fullName>
    </submittedName>
</protein>
<feature type="non-terminal residue" evidence="1">
    <location>
        <position position="30"/>
    </location>
</feature>
<dbReference type="EMBL" id="BARW01010896">
    <property type="protein sequence ID" value="GAI81811.1"/>
    <property type="molecule type" value="Genomic_DNA"/>
</dbReference>
<sequence>MEISVIGSGVIGQATGKGLERLGHSVIFYD</sequence>
<dbReference type="SUPFAM" id="SSF51735">
    <property type="entry name" value="NAD(P)-binding Rossmann-fold domains"/>
    <property type="match status" value="1"/>
</dbReference>
<proteinExistence type="predicted"/>
<name>X1SRN1_9ZZZZ</name>
<dbReference type="InterPro" id="IPR036291">
    <property type="entry name" value="NAD(P)-bd_dom_sf"/>
</dbReference>
<dbReference type="AlphaFoldDB" id="X1SRN1"/>
<organism evidence="1">
    <name type="scientific">marine sediment metagenome</name>
    <dbReference type="NCBI Taxonomy" id="412755"/>
    <lineage>
        <taxon>unclassified sequences</taxon>
        <taxon>metagenomes</taxon>
        <taxon>ecological metagenomes</taxon>
    </lineage>
</organism>
<comment type="caution">
    <text evidence="1">The sequence shown here is derived from an EMBL/GenBank/DDBJ whole genome shotgun (WGS) entry which is preliminary data.</text>
</comment>